<name>A0A0P9K3H8_PSESX</name>
<evidence type="ECO:0000313" key="2">
    <source>
        <dbReference type="Proteomes" id="UP000050297"/>
    </source>
</evidence>
<organism evidence="1 2">
    <name type="scientific">Pseudomonas syringae pv. aceris</name>
    <dbReference type="NCBI Taxonomy" id="199198"/>
    <lineage>
        <taxon>Bacteria</taxon>
        <taxon>Pseudomonadati</taxon>
        <taxon>Pseudomonadota</taxon>
        <taxon>Gammaproteobacteria</taxon>
        <taxon>Pseudomonadales</taxon>
        <taxon>Pseudomonadaceae</taxon>
        <taxon>Pseudomonas</taxon>
        <taxon>Pseudomonas syringae</taxon>
    </lineage>
</organism>
<evidence type="ECO:0000313" key="1">
    <source>
        <dbReference type="EMBL" id="KPW23309.1"/>
    </source>
</evidence>
<dbReference type="AlphaFoldDB" id="A0A0P9K3H8"/>
<accession>A0A0P9K3H8</accession>
<protein>
    <submittedName>
        <fullName evidence="1">Uncharacterized protein</fullName>
    </submittedName>
</protein>
<dbReference type="Proteomes" id="UP000050297">
    <property type="component" value="Unassembled WGS sequence"/>
</dbReference>
<proteinExistence type="predicted"/>
<comment type="caution">
    <text evidence="1">The sequence shown here is derived from an EMBL/GenBank/DDBJ whole genome shotgun (WGS) entry which is preliminary data.</text>
</comment>
<reference evidence="1 2" key="1">
    <citation type="submission" date="2015-09" db="EMBL/GenBank/DDBJ databases">
        <title>Genome announcement of multiple Pseudomonas syringae strains.</title>
        <authorList>
            <person name="Thakur S."/>
            <person name="Wang P.W."/>
            <person name="Gong Y."/>
            <person name="Weir B.S."/>
            <person name="Guttman D.S."/>
        </authorList>
    </citation>
    <scope>NUCLEOTIDE SEQUENCE [LARGE SCALE GENOMIC DNA]</scope>
    <source>
        <strain evidence="1 2">ICMP2802</strain>
    </source>
</reference>
<gene>
    <name evidence="1" type="ORF">ALO91_103395</name>
</gene>
<sequence>MPRKTGPSPTVSATGSPPWACCWKTARAAPPGVWRTDQGLSLKYYRAHAPHGHAVLDAPRPVLDDVLPAERQTLNDPLLPQPLVQRVAADAQTFGQL</sequence>
<dbReference type="EMBL" id="LJPM01000152">
    <property type="protein sequence ID" value="KPW23309.1"/>
    <property type="molecule type" value="Genomic_DNA"/>
</dbReference>